<keyword evidence="2" id="KW-1185">Reference proteome</keyword>
<sequence length="60" mass="7063">MAPLNMRSESHSNHPRALFAERMIRRRTLRHLAYYEVAEVAAILTTQETVDAELVQKRHF</sequence>
<evidence type="ECO:0000313" key="1">
    <source>
        <dbReference type="EMBL" id="MBB5331684.1"/>
    </source>
</evidence>
<dbReference type="RefSeq" id="WP_183981498.1">
    <property type="nucleotide sequence ID" value="NZ_JACHEB010000017.1"/>
</dbReference>
<evidence type="ECO:0000313" key="2">
    <source>
        <dbReference type="Proteomes" id="UP000535182"/>
    </source>
</evidence>
<dbReference type="AlphaFoldDB" id="A0A9X0QJZ1"/>
<gene>
    <name evidence="1" type="ORF">HDF14_005333</name>
</gene>
<protein>
    <submittedName>
        <fullName evidence="1">Uncharacterized protein</fullName>
    </submittedName>
</protein>
<dbReference type="Proteomes" id="UP000535182">
    <property type="component" value="Unassembled WGS sequence"/>
</dbReference>
<dbReference type="EMBL" id="JACHEB010000017">
    <property type="protein sequence ID" value="MBB5331684.1"/>
    <property type="molecule type" value="Genomic_DNA"/>
</dbReference>
<reference evidence="1 2" key="1">
    <citation type="submission" date="2020-08" db="EMBL/GenBank/DDBJ databases">
        <title>Genomic Encyclopedia of Type Strains, Phase IV (KMG-V): Genome sequencing to study the core and pangenomes of soil and plant-associated prokaryotes.</title>
        <authorList>
            <person name="Whitman W."/>
        </authorList>
    </citation>
    <scope>NUCLEOTIDE SEQUENCE [LARGE SCALE GENOMIC DNA]</scope>
    <source>
        <strain evidence="1 2">X5P2</strain>
    </source>
</reference>
<accession>A0A9X0QJZ1</accession>
<comment type="caution">
    <text evidence="1">The sequence shown here is derived from an EMBL/GenBank/DDBJ whole genome shotgun (WGS) entry which is preliminary data.</text>
</comment>
<organism evidence="1 2">
    <name type="scientific">Tunturiibacter gelidiferens</name>
    <dbReference type="NCBI Taxonomy" id="3069689"/>
    <lineage>
        <taxon>Bacteria</taxon>
        <taxon>Pseudomonadati</taxon>
        <taxon>Acidobacteriota</taxon>
        <taxon>Terriglobia</taxon>
        <taxon>Terriglobales</taxon>
        <taxon>Acidobacteriaceae</taxon>
        <taxon>Tunturiibacter</taxon>
    </lineage>
</organism>
<name>A0A9X0QJZ1_9BACT</name>
<proteinExistence type="predicted"/>